<dbReference type="PANTHER" id="PTHR43544">
    <property type="entry name" value="SHORT-CHAIN DEHYDROGENASE/REDUCTASE"/>
    <property type="match status" value="1"/>
</dbReference>
<dbReference type="PANTHER" id="PTHR43544:SF7">
    <property type="entry name" value="NADB-LER2"/>
    <property type="match status" value="1"/>
</dbReference>
<evidence type="ECO:0000256" key="3">
    <source>
        <dbReference type="ARBA" id="ARBA00023002"/>
    </source>
</evidence>
<organism evidence="4 5">
    <name type="scientific">Stachybotrys elegans</name>
    <dbReference type="NCBI Taxonomy" id="80388"/>
    <lineage>
        <taxon>Eukaryota</taxon>
        <taxon>Fungi</taxon>
        <taxon>Dikarya</taxon>
        <taxon>Ascomycota</taxon>
        <taxon>Pezizomycotina</taxon>
        <taxon>Sordariomycetes</taxon>
        <taxon>Hypocreomycetidae</taxon>
        <taxon>Hypocreales</taxon>
        <taxon>Stachybotryaceae</taxon>
        <taxon>Stachybotrys</taxon>
    </lineage>
</organism>
<evidence type="ECO:0000313" key="5">
    <source>
        <dbReference type="Proteomes" id="UP000813444"/>
    </source>
</evidence>
<dbReference type="AlphaFoldDB" id="A0A8K0SXG2"/>
<protein>
    <recommendedName>
        <fullName evidence="6">NAD(P)-binding protein</fullName>
    </recommendedName>
</protein>
<dbReference type="InterPro" id="IPR002347">
    <property type="entry name" value="SDR_fam"/>
</dbReference>
<keyword evidence="5" id="KW-1185">Reference proteome</keyword>
<dbReference type="Gene3D" id="3.40.50.720">
    <property type="entry name" value="NAD(P)-binding Rossmann-like Domain"/>
    <property type="match status" value="1"/>
</dbReference>
<evidence type="ECO:0008006" key="6">
    <source>
        <dbReference type="Google" id="ProtNLM"/>
    </source>
</evidence>
<evidence type="ECO:0000256" key="1">
    <source>
        <dbReference type="ARBA" id="ARBA00006484"/>
    </source>
</evidence>
<accession>A0A8K0SXG2</accession>
<reference evidence="4" key="1">
    <citation type="journal article" date="2021" name="Nat. Commun.">
        <title>Genetic determinants of endophytism in the Arabidopsis root mycobiome.</title>
        <authorList>
            <person name="Mesny F."/>
            <person name="Miyauchi S."/>
            <person name="Thiergart T."/>
            <person name="Pickel B."/>
            <person name="Atanasova L."/>
            <person name="Karlsson M."/>
            <person name="Huettel B."/>
            <person name="Barry K.W."/>
            <person name="Haridas S."/>
            <person name="Chen C."/>
            <person name="Bauer D."/>
            <person name="Andreopoulos W."/>
            <person name="Pangilinan J."/>
            <person name="LaButti K."/>
            <person name="Riley R."/>
            <person name="Lipzen A."/>
            <person name="Clum A."/>
            <person name="Drula E."/>
            <person name="Henrissat B."/>
            <person name="Kohler A."/>
            <person name="Grigoriev I.V."/>
            <person name="Martin F.M."/>
            <person name="Hacquard S."/>
        </authorList>
    </citation>
    <scope>NUCLEOTIDE SEQUENCE</scope>
    <source>
        <strain evidence="4">MPI-CAGE-CH-0235</strain>
    </source>
</reference>
<comment type="similarity">
    <text evidence="1">Belongs to the short-chain dehydrogenases/reductases (SDR) family.</text>
</comment>
<dbReference type="InterPro" id="IPR051468">
    <property type="entry name" value="Fungal_SecMetab_SDRs"/>
</dbReference>
<evidence type="ECO:0000256" key="2">
    <source>
        <dbReference type="ARBA" id="ARBA00022857"/>
    </source>
</evidence>
<dbReference type="GO" id="GO:0016491">
    <property type="term" value="F:oxidoreductase activity"/>
    <property type="evidence" value="ECO:0007669"/>
    <property type="project" value="UniProtKB-KW"/>
</dbReference>
<comment type="caution">
    <text evidence="4">The sequence shown here is derived from an EMBL/GenBank/DDBJ whole genome shotgun (WGS) entry which is preliminary data.</text>
</comment>
<dbReference type="EMBL" id="JAGPNK010000006">
    <property type="protein sequence ID" value="KAH7319740.1"/>
    <property type="molecule type" value="Genomic_DNA"/>
</dbReference>
<dbReference type="InterPro" id="IPR036291">
    <property type="entry name" value="NAD(P)-bd_dom_sf"/>
</dbReference>
<dbReference type="GO" id="GO:0005737">
    <property type="term" value="C:cytoplasm"/>
    <property type="evidence" value="ECO:0007669"/>
    <property type="project" value="TreeGrafter"/>
</dbReference>
<evidence type="ECO:0000313" key="4">
    <source>
        <dbReference type="EMBL" id="KAH7319740.1"/>
    </source>
</evidence>
<keyword evidence="3" id="KW-0560">Oxidoreductase</keyword>
<sequence length="252" mass="26853">MDGPVIVFISGVGKGIGRGLAEAYLQRPNHVVVGSIRDESAPGIADLKAAKTGPESKLVLVHIESTAFGDAAKAVDVMLAAGIDHVDVVIANAGGSSPVQPFDTIDPETMMHDYQVNALAPLVLYQALKPLLQKSSRSPKWISVTSAVGSVGAMPHAKSWALPSYGASKAALNWLTVAMHHQNEWLTAVAIHPGLVQTGPGNWVAQRLIKKEKAPITIELCVERMTDIIDKATRQETSGKFLRAIEGAEMPW</sequence>
<dbReference type="Pfam" id="PF00106">
    <property type="entry name" value="adh_short"/>
    <property type="match status" value="1"/>
</dbReference>
<dbReference type="SUPFAM" id="SSF51735">
    <property type="entry name" value="NAD(P)-binding Rossmann-fold domains"/>
    <property type="match status" value="1"/>
</dbReference>
<dbReference type="PRINTS" id="PR00081">
    <property type="entry name" value="GDHRDH"/>
</dbReference>
<keyword evidence="2" id="KW-0521">NADP</keyword>
<dbReference type="OrthoDB" id="9876299at2759"/>
<dbReference type="Proteomes" id="UP000813444">
    <property type="component" value="Unassembled WGS sequence"/>
</dbReference>
<name>A0A8K0SXG2_9HYPO</name>
<gene>
    <name evidence="4" type="ORF">B0I35DRAFT_408516</name>
</gene>
<proteinExistence type="inferred from homology"/>